<keyword evidence="3" id="KW-1185">Reference proteome</keyword>
<protein>
    <submittedName>
        <fullName evidence="2">Uncharacterized protein</fullName>
    </submittedName>
</protein>
<feature type="coiled-coil region" evidence="1">
    <location>
        <begin position="98"/>
        <end position="175"/>
    </location>
</feature>
<dbReference type="Proteomes" id="UP000494165">
    <property type="component" value="Unassembled WGS sequence"/>
</dbReference>
<evidence type="ECO:0000313" key="2">
    <source>
        <dbReference type="EMBL" id="CAB3363806.1"/>
    </source>
</evidence>
<reference evidence="2 3" key="1">
    <citation type="submission" date="2020-04" db="EMBL/GenBank/DDBJ databases">
        <authorList>
            <person name="Alioto T."/>
            <person name="Alioto T."/>
            <person name="Gomez Garrido J."/>
        </authorList>
    </citation>
    <scope>NUCLEOTIDE SEQUENCE [LARGE SCALE GENOMIC DNA]</scope>
</reference>
<proteinExistence type="predicted"/>
<evidence type="ECO:0000313" key="3">
    <source>
        <dbReference type="Proteomes" id="UP000494165"/>
    </source>
</evidence>
<accession>A0A8S1BW04</accession>
<organism evidence="2 3">
    <name type="scientific">Cloeon dipterum</name>
    <dbReference type="NCBI Taxonomy" id="197152"/>
    <lineage>
        <taxon>Eukaryota</taxon>
        <taxon>Metazoa</taxon>
        <taxon>Ecdysozoa</taxon>
        <taxon>Arthropoda</taxon>
        <taxon>Hexapoda</taxon>
        <taxon>Insecta</taxon>
        <taxon>Pterygota</taxon>
        <taxon>Palaeoptera</taxon>
        <taxon>Ephemeroptera</taxon>
        <taxon>Pisciforma</taxon>
        <taxon>Baetidae</taxon>
        <taxon>Cloeon</taxon>
    </lineage>
</organism>
<comment type="caution">
    <text evidence="2">The sequence shown here is derived from an EMBL/GenBank/DDBJ whole genome shotgun (WGS) entry which is preliminary data.</text>
</comment>
<evidence type="ECO:0000256" key="1">
    <source>
        <dbReference type="SAM" id="Coils"/>
    </source>
</evidence>
<dbReference type="AlphaFoldDB" id="A0A8S1BW04"/>
<keyword evidence="1" id="KW-0175">Coiled coil</keyword>
<gene>
    <name evidence="2" type="ORF">CLODIP_2_CD09957</name>
</gene>
<dbReference type="EMBL" id="CADEPI010000013">
    <property type="protein sequence ID" value="CAB3363806.1"/>
    <property type="molecule type" value="Genomic_DNA"/>
</dbReference>
<name>A0A8S1BW04_9INSE</name>
<sequence length="192" mass="22201">MAGMETGDLDDKCPRKLSSQLREEVAASLVKNGANTNSPCPIADAIFDALYGRLWIQSKVIRSNKLAEQIFELIKMDYDATLDFYTNRRESTLRKTIFLEEDEELRELQAAVDAAEAELSELRKGLESVQQQERLEMDVWLAQYGVERLVHTERISVLQRRQQRIDSRMQQLDEDRDLLSTTADLFEWLSTL</sequence>